<feature type="region of interest" description="Disordered" evidence="8">
    <location>
        <begin position="261"/>
        <end position="281"/>
    </location>
</feature>
<evidence type="ECO:0000256" key="4">
    <source>
        <dbReference type="ARBA" id="ARBA00023163"/>
    </source>
</evidence>
<gene>
    <name evidence="10" type="ORF">niasHS_007163</name>
</gene>
<feature type="compositionally biased region" description="Basic residues" evidence="8">
    <location>
        <begin position="271"/>
        <end position="281"/>
    </location>
</feature>
<dbReference type="GO" id="GO:0006367">
    <property type="term" value="P:transcription initiation at RNA polymerase II promoter"/>
    <property type="evidence" value="ECO:0007669"/>
    <property type="project" value="UniProtKB-UniRule"/>
</dbReference>
<keyword evidence="5 7" id="KW-0539">Nucleus</keyword>
<dbReference type="GO" id="GO:0005673">
    <property type="term" value="C:transcription factor TFIIE complex"/>
    <property type="evidence" value="ECO:0007669"/>
    <property type="project" value="UniProtKB-UniRule"/>
</dbReference>
<dbReference type="GO" id="GO:0003677">
    <property type="term" value="F:DNA binding"/>
    <property type="evidence" value="ECO:0007669"/>
    <property type="project" value="UniProtKB-UniRule"/>
</dbReference>
<protein>
    <recommendedName>
        <fullName evidence="7">Transcription initiation factor IIE subunit beta</fullName>
    </recommendedName>
</protein>
<dbReference type="InterPro" id="IPR036390">
    <property type="entry name" value="WH_DNA-bd_sf"/>
</dbReference>
<evidence type="ECO:0000256" key="2">
    <source>
        <dbReference type="ARBA" id="ARBA00023015"/>
    </source>
</evidence>
<dbReference type="InterPro" id="IPR036388">
    <property type="entry name" value="WH-like_DNA-bd_sf"/>
</dbReference>
<keyword evidence="2 7" id="KW-0805">Transcription regulation</keyword>
<keyword evidence="11" id="KW-1185">Reference proteome</keyword>
<comment type="caution">
    <text evidence="10">The sequence shown here is derived from an EMBL/GenBank/DDBJ whole genome shotgun (WGS) entry which is preliminary data.</text>
</comment>
<evidence type="ECO:0000313" key="11">
    <source>
        <dbReference type="Proteomes" id="UP001620645"/>
    </source>
</evidence>
<dbReference type="FunFam" id="1.10.10.10:FF:000177">
    <property type="entry name" value="Transcription initiation factor IIE subunit beta"/>
    <property type="match status" value="1"/>
</dbReference>
<dbReference type="Pfam" id="PF02186">
    <property type="entry name" value="TFIIE_beta"/>
    <property type="match status" value="1"/>
</dbReference>
<keyword evidence="3 7" id="KW-0238">DNA-binding</keyword>
<evidence type="ECO:0000313" key="10">
    <source>
        <dbReference type="EMBL" id="KAL3091370.1"/>
    </source>
</evidence>
<dbReference type="Proteomes" id="UP001620645">
    <property type="component" value="Unassembled WGS sequence"/>
</dbReference>
<dbReference type="Pfam" id="PF18121">
    <property type="entry name" value="TFA2_Winged_2"/>
    <property type="match status" value="1"/>
</dbReference>
<dbReference type="PIRSF" id="PIRSF016398">
    <property type="entry name" value="TFIIE-beta"/>
    <property type="match status" value="1"/>
</dbReference>
<dbReference type="CDD" id="cd07977">
    <property type="entry name" value="TFIIE_beta_winged_helix"/>
    <property type="match status" value="1"/>
</dbReference>
<dbReference type="PANTHER" id="PTHR12716:SF8">
    <property type="entry name" value="TRANSCRIPTION INITIATION FACTOR IIE SUBUNIT BETA"/>
    <property type="match status" value="1"/>
</dbReference>
<dbReference type="Gene3D" id="1.10.10.10">
    <property type="entry name" value="Winged helix-like DNA-binding domain superfamily/Winged helix DNA-binding domain"/>
    <property type="match status" value="1"/>
</dbReference>
<dbReference type="InterPro" id="IPR016656">
    <property type="entry name" value="TFIIE-bsu"/>
</dbReference>
<evidence type="ECO:0000256" key="7">
    <source>
        <dbReference type="PIRNR" id="PIRNR016398"/>
    </source>
</evidence>
<comment type="subcellular location">
    <subcellularLocation>
        <location evidence="1 7">Nucleus</location>
    </subcellularLocation>
</comment>
<keyword evidence="4 7" id="KW-0804">Transcription</keyword>
<feature type="compositionally biased region" description="Low complexity" evidence="8">
    <location>
        <begin position="36"/>
        <end position="45"/>
    </location>
</feature>
<evidence type="ECO:0000256" key="1">
    <source>
        <dbReference type="ARBA" id="ARBA00004123"/>
    </source>
</evidence>
<feature type="domain" description="TFIIE beta" evidence="9">
    <location>
        <begin position="70"/>
        <end position="155"/>
    </location>
</feature>
<comment type="similarity">
    <text evidence="7">Belongs to the TFIIE beta subunit family.</text>
</comment>
<dbReference type="SUPFAM" id="SSF46785">
    <property type="entry name" value="Winged helix' DNA-binding domain"/>
    <property type="match status" value="1"/>
</dbReference>
<accession>A0ABD2JL71</accession>
<evidence type="ECO:0000259" key="9">
    <source>
        <dbReference type="PROSITE" id="PS51351"/>
    </source>
</evidence>
<feature type="region of interest" description="Disordered" evidence="8">
    <location>
        <begin position="22"/>
        <end position="56"/>
    </location>
</feature>
<dbReference type="AlphaFoldDB" id="A0ABD2JL71"/>
<dbReference type="PROSITE" id="PS51351">
    <property type="entry name" value="TFIIE_BETA_C"/>
    <property type="match status" value="1"/>
</dbReference>
<evidence type="ECO:0000256" key="3">
    <source>
        <dbReference type="ARBA" id="ARBA00023125"/>
    </source>
</evidence>
<evidence type="ECO:0000256" key="8">
    <source>
        <dbReference type="SAM" id="MobiDB-lite"/>
    </source>
</evidence>
<sequence length="300" mass="34279">MDPALLRQRQEFMKQAIKSMGVAQQIKNDRNEQQIPTSSAASSAMPKKKKKKPVQTAAAGQFGTEFAAIATTAEDSAQNATNFSIMAKIVDYMKKRHLNSQPWALSLKEILEEMQVYDVNRKSMLWLQEALPRNPRLQPEADDTKFVYKPLYKVKNRVTLLALLKKFHTDGKGGILLSDLNDCVNSAELLVKALGNQVIAIPTQINKRKDIVYFYNDTETDREIDDEFVQLWRTAGVEHLDENKIEEYLQKHGLETARDLAPRKPNANLGPKRKQPRQRVPQRLHNVHLEGVLEDYKTDD</sequence>
<dbReference type="EMBL" id="JBICCN010000132">
    <property type="protein sequence ID" value="KAL3091370.1"/>
    <property type="molecule type" value="Genomic_DNA"/>
</dbReference>
<organism evidence="10 11">
    <name type="scientific">Heterodera schachtii</name>
    <name type="common">Sugarbeet cyst nematode worm</name>
    <name type="synonym">Tylenchus schachtii</name>
    <dbReference type="NCBI Taxonomy" id="97005"/>
    <lineage>
        <taxon>Eukaryota</taxon>
        <taxon>Metazoa</taxon>
        <taxon>Ecdysozoa</taxon>
        <taxon>Nematoda</taxon>
        <taxon>Chromadorea</taxon>
        <taxon>Rhabditida</taxon>
        <taxon>Tylenchina</taxon>
        <taxon>Tylenchomorpha</taxon>
        <taxon>Tylenchoidea</taxon>
        <taxon>Heteroderidae</taxon>
        <taxon>Heteroderinae</taxon>
        <taxon>Heterodera</taxon>
    </lineage>
</organism>
<evidence type="ECO:0000256" key="6">
    <source>
        <dbReference type="ARBA" id="ARBA00025581"/>
    </source>
</evidence>
<dbReference type="InterPro" id="IPR040501">
    <property type="entry name" value="TFA2_Winged_2"/>
</dbReference>
<comment type="subunit">
    <text evidence="7">Tetramer of two alpha and two beta chains.</text>
</comment>
<dbReference type="InterPro" id="IPR003166">
    <property type="entry name" value="TFIIE_bsu_DNA-bd"/>
</dbReference>
<comment type="function">
    <text evidence="6 7">Recruits TFIIH to the initiation complex and stimulates the RNA polymerase II C-terminal domain kinase and DNA-dependent ATPase activities of TFIIH. Both TFIIH and TFIIE are required for promoter clearance by RNA polymerase.</text>
</comment>
<name>A0ABD2JL71_HETSC</name>
<dbReference type="PANTHER" id="PTHR12716">
    <property type="entry name" value="TRANSCRIPTION INITIATION FACTOR IIE, BETA SUBUNIT"/>
    <property type="match status" value="1"/>
</dbReference>
<reference evidence="10 11" key="1">
    <citation type="submission" date="2024-10" db="EMBL/GenBank/DDBJ databases">
        <authorList>
            <person name="Kim D."/>
        </authorList>
    </citation>
    <scope>NUCLEOTIDE SEQUENCE [LARGE SCALE GENOMIC DNA]</scope>
    <source>
        <strain evidence="10">Taebaek</strain>
    </source>
</reference>
<proteinExistence type="inferred from homology"/>
<evidence type="ECO:0000256" key="5">
    <source>
        <dbReference type="ARBA" id="ARBA00023242"/>
    </source>
</evidence>